<sequence>MITLGKGALANHDWGMKVENGDSLDLFNEEKILRPDANIKTFEAYPLSECLID</sequence>
<protein>
    <submittedName>
        <fullName evidence="1">NADH:flavin oxidoreductase</fullName>
    </submittedName>
</protein>
<dbReference type="Proteomes" id="UP000069697">
    <property type="component" value="Unassembled WGS sequence"/>
</dbReference>
<reference evidence="1 2" key="1">
    <citation type="journal article" date="2016" name="Genome Announc.">
        <title>Draft Genome Sequence of Paenibacillus amylolyticus Heshi-A3, Isolated from Fermented Rice Bran in a Japanese Fermented Seafood Dish.</title>
        <authorList>
            <person name="Akuzawa S."/>
            <person name="Nagaoka J."/>
            <person name="Kanekatsu M."/>
            <person name="Kubota E."/>
            <person name="Ohtake R."/>
            <person name="Suzuki T."/>
            <person name="Kanesaki Y."/>
        </authorList>
    </citation>
    <scope>NUCLEOTIDE SEQUENCE [LARGE SCALE GENOMIC DNA]</scope>
    <source>
        <strain evidence="1 2">Heshi-A3</strain>
    </source>
</reference>
<proteinExistence type="predicted"/>
<dbReference type="RefSeq" id="WP_235599410.1">
    <property type="nucleotide sequence ID" value="NZ_BCNV01000001.1"/>
</dbReference>
<name>A0A100VLQ0_PAEAM</name>
<comment type="caution">
    <text evidence="1">The sequence shown here is derived from an EMBL/GenBank/DDBJ whole genome shotgun (WGS) entry which is preliminary data.</text>
</comment>
<dbReference type="AlphaFoldDB" id="A0A100VLQ0"/>
<accession>A0A100VLQ0</accession>
<reference evidence="2" key="2">
    <citation type="submission" date="2016-01" db="EMBL/GenBank/DDBJ databases">
        <title>Draft Genome Sequence of Paenibacillus amylolyticus Heshi-A3 that Was Isolated from Fermented Rice Bran with Aging Salted Mackerel, Which Was Named Heshiko as Traditional Fermented Seafood in Japan.</title>
        <authorList>
            <person name="Akuzawa S."/>
            <person name="Nakagawa J."/>
            <person name="Kanekatsu T."/>
            <person name="Kubota E."/>
            <person name="Ohtake R."/>
            <person name="Suzuki T."/>
            <person name="Kanesaki Y."/>
        </authorList>
    </citation>
    <scope>NUCLEOTIDE SEQUENCE [LARGE SCALE GENOMIC DNA]</scope>
    <source>
        <strain evidence="2">Heshi-A3</strain>
    </source>
</reference>
<evidence type="ECO:0000313" key="1">
    <source>
        <dbReference type="EMBL" id="GAS82049.1"/>
    </source>
</evidence>
<gene>
    <name evidence="1" type="ORF">PAHA3_2123</name>
</gene>
<organism evidence="1 2">
    <name type="scientific">Paenibacillus amylolyticus</name>
    <dbReference type="NCBI Taxonomy" id="1451"/>
    <lineage>
        <taxon>Bacteria</taxon>
        <taxon>Bacillati</taxon>
        <taxon>Bacillota</taxon>
        <taxon>Bacilli</taxon>
        <taxon>Bacillales</taxon>
        <taxon>Paenibacillaceae</taxon>
        <taxon>Paenibacillus</taxon>
    </lineage>
</organism>
<evidence type="ECO:0000313" key="2">
    <source>
        <dbReference type="Proteomes" id="UP000069697"/>
    </source>
</evidence>
<dbReference type="EMBL" id="BCNV01000001">
    <property type="protein sequence ID" value="GAS82049.1"/>
    <property type="molecule type" value="Genomic_DNA"/>
</dbReference>